<dbReference type="Proteomes" id="UP000004217">
    <property type="component" value="Unassembled WGS sequence"/>
</dbReference>
<evidence type="ECO:0000313" key="4">
    <source>
        <dbReference type="Proteomes" id="UP000004217"/>
    </source>
</evidence>
<dbReference type="PATRIC" id="fig|700597.3.peg.6691"/>
<accession>G2GMV1</accession>
<evidence type="ECO:0000256" key="1">
    <source>
        <dbReference type="SAM" id="MobiDB-lite"/>
    </source>
</evidence>
<feature type="signal peptide" evidence="2">
    <location>
        <begin position="1"/>
        <end position="31"/>
    </location>
</feature>
<comment type="caution">
    <text evidence="3">The sequence shown here is derived from an EMBL/GenBank/DDBJ whole genome shotgun (WGS) entry which is preliminary data.</text>
</comment>
<gene>
    <name evidence="3" type="ORF">SZN_34282</name>
</gene>
<sequence length="173" mass="16944">MTSATFPRTRTMTSRRIRVAAAAVSLAGALALTGCSSDSGSSSKDDGQAGAPESASTDTGGGTAGGTASKALEGSWVATNEGKAVALVVTGTKAGVFSTGGSMCSGTAADEGGMQMIRLKCADGSKTRAVGMVDSVDKAQLKVTWEGALGTETYTKAEGGKLPSGLPTAGLGQ</sequence>
<name>G2GMV1_9ACTN</name>
<evidence type="ECO:0008006" key="5">
    <source>
        <dbReference type="Google" id="ProtNLM"/>
    </source>
</evidence>
<keyword evidence="2" id="KW-0732">Signal</keyword>
<evidence type="ECO:0000256" key="2">
    <source>
        <dbReference type="SAM" id="SignalP"/>
    </source>
</evidence>
<reference evidence="3 4" key="1">
    <citation type="submission" date="2011-08" db="EMBL/GenBank/DDBJ databases">
        <authorList>
            <person name="Lin Y."/>
            <person name="Hao X."/>
            <person name="Johnstone L."/>
            <person name="Miller S.J."/>
            <person name="Wei G."/>
            <person name="Rensing C."/>
        </authorList>
    </citation>
    <scope>NUCLEOTIDE SEQUENCE [LARGE SCALE GENOMIC DNA]</scope>
    <source>
        <strain evidence="3 4">K42</strain>
    </source>
</reference>
<proteinExistence type="predicted"/>
<dbReference type="AlphaFoldDB" id="G2GMV1"/>
<dbReference type="EMBL" id="AGBF01000260">
    <property type="protein sequence ID" value="EGX55159.1"/>
    <property type="molecule type" value="Genomic_DNA"/>
</dbReference>
<organism evidence="3 4">
    <name type="scientific">Streptomyces zinciresistens K42</name>
    <dbReference type="NCBI Taxonomy" id="700597"/>
    <lineage>
        <taxon>Bacteria</taxon>
        <taxon>Bacillati</taxon>
        <taxon>Actinomycetota</taxon>
        <taxon>Actinomycetes</taxon>
        <taxon>Kitasatosporales</taxon>
        <taxon>Streptomycetaceae</taxon>
        <taxon>Streptomyces</taxon>
    </lineage>
</organism>
<protein>
    <recommendedName>
        <fullName evidence="5">Lipoprotein</fullName>
    </recommendedName>
</protein>
<feature type="region of interest" description="Disordered" evidence="1">
    <location>
        <begin position="35"/>
        <end position="68"/>
    </location>
</feature>
<keyword evidence="4" id="KW-1185">Reference proteome</keyword>
<feature type="chain" id="PRO_5038484426" description="Lipoprotein" evidence="2">
    <location>
        <begin position="32"/>
        <end position="173"/>
    </location>
</feature>
<evidence type="ECO:0000313" key="3">
    <source>
        <dbReference type="EMBL" id="EGX55159.1"/>
    </source>
</evidence>